<dbReference type="KEGG" id="scn:Solca_4053"/>
<feature type="domain" description="Outer membrane protein beta-barrel" evidence="1">
    <location>
        <begin position="21"/>
        <end position="205"/>
    </location>
</feature>
<protein>
    <recommendedName>
        <fullName evidence="1">Outer membrane protein beta-barrel domain-containing protein</fullName>
    </recommendedName>
</protein>
<evidence type="ECO:0000259" key="1">
    <source>
        <dbReference type="Pfam" id="PF13568"/>
    </source>
</evidence>
<dbReference type="AlphaFoldDB" id="H8KMQ2"/>
<sequence>MKKTLLIICFLAISITAVYSQKIGWGLKATYQKSNYSKFGLKEREGSGDIPSERNSFSLSVFLEKNLNNNLSFQPNLTFTNRDMFLPVYARFYTDESMSTIQYYEGMTIDLSYIQMPLLFRYHPFPYLNIYAGPSIGLAVKTQAKLRNSYYDAQTGYFLGSNYTKSTKKEEKELFNSFDAGIQFGLGIEYKKFELGVFYEESFISPFKDRDGIFSYKPRFRAPYVSLGYRFK</sequence>
<dbReference type="Pfam" id="PF13568">
    <property type="entry name" value="OMP_b-brl_2"/>
    <property type="match status" value="1"/>
</dbReference>
<dbReference type="InterPro" id="IPR025665">
    <property type="entry name" value="Beta-barrel_OMP_2"/>
</dbReference>
<accession>H8KMQ2</accession>
<name>H8KMQ2_SOLCM</name>
<dbReference type="EMBL" id="CP003349">
    <property type="protein sequence ID" value="AFD09043.1"/>
    <property type="molecule type" value="Genomic_DNA"/>
</dbReference>
<organism evidence="2 3">
    <name type="scientific">Solitalea canadensis (strain ATCC 29591 / DSM 3403 / JCM 21819 / LMG 8368 / NBRC 15130 / NCIMB 12057 / USAM 9D)</name>
    <name type="common">Flexibacter canadensis</name>
    <dbReference type="NCBI Taxonomy" id="929556"/>
    <lineage>
        <taxon>Bacteria</taxon>
        <taxon>Pseudomonadati</taxon>
        <taxon>Bacteroidota</taxon>
        <taxon>Sphingobacteriia</taxon>
        <taxon>Sphingobacteriales</taxon>
        <taxon>Sphingobacteriaceae</taxon>
        <taxon>Solitalea</taxon>
    </lineage>
</organism>
<gene>
    <name evidence="2" type="ordered locus">Solca_4053</name>
</gene>
<dbReference type="Proteomes" id="UP000007590">
    <property type="component" value="Chromosome"/>
</dbReference>
<proteinExistence type="predicted"/>
<dbReference type="OrthoDB" id="1431594at2"/>
<dbReference type="STRING" id="929556.Solca_4053"/>
<dbReference type="SUPFAM" id="SSF56925">
    <property type="entry name" value="OMPA-like"/>
    <property type="match status" value="1"/>
</dbReference>
<dbReference type="HOGENOM" id="CLU_082049_1_3_10"/>
<dbReference type="InterPro" id="IPR011250">
    <property type="entry name" value="OMP/PagP_B-barrel"/>
</dbReference>
<evidence type="ECO:0000313" key="2">
    <source>
        <dbReference type="EMBL" id="AFD09043.1"/>
    </source>
</evidence>
<keyword evidence="3" id="KW-1185">Reference proteome</keyword>
<evidence type="ECO:0000313" key="3">
    <source>
        <dbReference type="Proteomes" id="UP000007590"/>
    </source>
</evidence>
<reference evidence="2" key="1">
    <citation type="submission" date="2012-02" db="EMBL/GenBank/DDBJ databases">
        <title>The complete genome of Solitalea canadensis DSM 3403.</title>
        <authorList>
            <consortium name="US DOE Joint Genome Institute (JGI-PGF)"/>
            <person name="Lucas S."/>
            <person name="Copeland A."/>
            <person name="Lapidus A."/>
            <person name="Glavina del Rio T."/>
            <person name="Dalin E."/>
            <person name="Tice H."/>
            <person name="Bruce D."/>
            <person name="Goodwin L."/>
            <person name="Pitluck S."/>
            <person name="Peters L."/>
            <person name="Ovchinnikova G."/>
            <person name="Lu M."/>
            <person name="Kyrpides N."/>
            <person name="Mavromatis K."/>
            <person name="Ivanova N."/>
            <person name="Brettin T."/>
            <person name="Detter J.C."/>
            <person name="Han C."/>
            <person name="Larimer F."/>
            <person name="Land M."/>
            <person name="Hauser L."/>
            <person name="Markowitz V."/>
            <person name="Cheng J.-F."/>
            <person name="Hugenholtz P."/>
            <person name="Woyke T."/>
            <person name="Wu D."/>
            <person name="Spring S."/>
            <person name="Schroeder M."/>
            <person name="Kopitz M."/>
            <person name="Brambilla E."/>
            <person name="Klenk H.-P."/>
            <person name="Eisen J.A."/>
        </authorList>
    </citation>
    <scope>NUCLEOTIDE SEQUENCE</scope>
    <source>
        <strain evidence="2">DSM 3403</strain>
    </source>
</reference>
<dbReference type="RefSeq" id="WP_014682266.1">
    <property type="nucleotide sequence ID" value="NC_017770.1"/>
</dbReference>